<dbReference type="InterPro" id="IPR037066">
    <property type="entry name" value="Plug_dom_sf"/>
</dbReference>
<reference evidence="1 2" key="1">
    <citation type="submission" date="2021-03" db="EMBL/GenBank/DDBJ databases">
        <authorList>
            <person name="Kim M.K."/>
        </authorList>
    </citation>
    <scope>NUCLEOTIDE SEQUENCE [LARGE SCALE GENOMIC DNA]</scope>
    <source>
        <strain evidence="1 2">BT442</strain>
    </source>
</reference>
<organism evidence="1 2">
    <name type="scientific">Hymenobacter negativus</name>
    <dbReference type="NCBI Taxonomy" id="2795026"/>
    <lineage>
        <taxon>Bacteria</taxon>
        <taxon>Pseudomonadati</taxon>
        <taxon>Bacteroidota</taxon>
        <taxon>Cytophagia</taxon>
        <taxon>Cytophagales</taxon>
        <taxon>Hymenobacteraceae</taxon>
        <taxon>Hymenobacter</taxon>
    </lineage>
</organism>
<protein>
    <recommendedName>
        <fullName evidence="3">TonB-dependent receptor plug domain-containing protein</fullName>
    </recommendedName>
</protein>
<name>A0ABS3Q874_9BACT</name>
<dbReference type="SUPFAM" id="SSF56935">
    <property type="entry name" value="Porins"/>
    <property type="match status" value="1"/>
</dbReference>
<accession>A0ABS3Q874</accession>
<evidence type="ECO:0000313" key="2">
    <source>
        <dbReference type="Proteomes" id="UP000664369"/>
    </source>
</evidence>
<evidence type="ECO:0000313" key="1">
    <source>
        <dbReference type="EMBL" id="MBO2007444.1"/>
    </source>
</evidence>
<dbReference type="RefSeq" id="WP_208172985.1">
    <property type="nucleotide sequence ID" value="NZ_JAGETZ010000001.1"/>
</dbReference>
<sequence>MQLKIKYMLALASLDEVLFCGYTQAQSVEITRIVLKPIGVLNDELHNNLERRKMKEANRAPIFSTKTVLYVIDGKAIWTDVVPLIHPTHITRIIILKDSAATALYGSKGADGAIIITTKRFPAKYINRLFTKKDHLD</sequence>
<keyword evidence="2" id="KW-1185">Reference proteome</keyword>
<gene>
    <name evidence="1" type="ORF">J4E00_00175</name>
</gene>
<comment type="caution">
    <text evidence="1">The sequence shown here is derived from an EMBL/GenBank/DDBJ whole genome shotgun (WGS) entry which is preliminary data.</text>
</comment>
<evidence type="ECO:0008006" key="3">
    <source>
        <dbReference type="Google" id="ProtNLM"/>
    </source>
</evidence>
<proteinExistence type="predicted"/>
<dbReference type="Proteomes" id="UP000664369">
    <property type="component" value="Unassembled WGS sequence"/>
</dbReference>
<dbReference type="EMBL" id="JAGETZ010000001">
    <property type="protein sequence ID" value="MBO2007444.1"/>
    <property type="molecule type" value="Genomic_DNA"/>
</dbReference>
<dbReference type="Gene3D" id="2.170.130.10">
    <property type="entry name" value="TonB-dependent receptor, plug domain"/>
    <property type="match status" value="1"/>
</dbReference>